<accession>A0A0K0FF73</accession>
<evidence type="ECO:0000256" key="1">
    <source>
        <dbReference type="ARBA" id="ARBA00004613"/>
    </source>
</evidence>
<dbReference type="WBParaSite" id="SVE_0751300.1">
    <property type="protein sequence ID" value="SVE_0751300.1"/>
    <property type="gene ID" value="SVE_0751300"/>
</dbReference>
<keyword evidence="4" id="KW-0732">Signal</keyword>
<protein>
    <submittedName>
        <fullName evidence="7">TGF_BETA_2 domain-containing protein</fullName>
    </submittedName>
</protein>
<reference evidence="6" key="1">
    <citation type="submission" date="2014-07" db="EMBL/GenBank/DDBJ databases">
        <authorList>
            <person name="Martin A.A"/>
            <person name="De Silva N."/>
        </authorList>
    </citation>
    <scope>NUCLEOTIDE SEQUENCE</scope>
</reference>
<dbReference type="GO" id="GO:0008083">
    <property type="term" value="F:growth factor activity"/>
    <property type="evidence" value="ECO:0007669"/>
    <property type="project" value="UniProtKB-KW"/>
</dbReference>
<feature type="chain" id="PRO_5005329589" evidence="4">
    <location>
        <begin position="32"/>
        <end position="127"/>
    </location>
</feature>
<comment type="similarity">
    <text evidence="3">Belongs to the TGF-beta family.</text>
</comment>
<organism evidence="6 7">
    <name type="scientific">Strongyloides venezuelensis</name>
    <name type="common">Threadworm</name>
    <dbReference type="NCBI Taxonomy" id="75913"/>
    <lineage>
        <taxon>Eukaryota</taxon>
        <taxon>Metazoa</taxon>
        <taxon>Ecdysozoa</taxon>
        <taxon>Nematoda</taxon>
        <taxon>Chromadorea</taxon>
        <taxon>Rhabditida</taxon>
        <taxon>Tylenchina</taxon>
        <taxon>Panagrolaimomorpha</taxon>
        <taxon>Strongyloidoidea</taxon>
        <taxon>Strongyloididae</taxon>
        <taxon>Strongyloides</taxon>
    </lineage>
</organism>
<dbReference type="Gene3D" id="2.10.90.10">
    <property type="entry name" value="Cystine-knot cytokines"/>
    <property type="match status" value="1"/>
</dbReference>
<dbReference type="GO" id="GO:0005576">
    <property type="term" value="C:extracellular region"/>
    <property type="evidence" value="ECO:0007669"/>
    <property type="project" value="UniProtKB-SubCell"/>
</dbReference>
<feature type="domain" description="TGF-beta family profile" evidence="5">
    <location>
        <begin position="38"/>
        <end position="125"/>
    </location>
</feature>
<dbReference type="SUPFAM" id="SSF57501">
    <property type="entry name" value="Cystine-knot cytokines"/>
    <property type="match status" value="1"/>
</dbReference>
<evidence type="ECO:0000259" key="5">
    <source>
        <dbReference type="Pfam" id="PF00019"/>
    </source>
</evidence>
<evidence type="ECO:0000256" key="2">
    <source>
        <dbReference type="ARBA" id="ARBA00022525"/>
    </source>
</evidence>
<proteinExistence type="inferred from homology"/>
<reference evidence="7" key="2">
    <citation type="submission" date="2015-08" db="UniProtKB">
        <authorList>
            <consortium name="WormBaseParasite"/>
        </authorList>
    </citation>
    <scope>IDENTIFICATION</scope>
</reference>
<evidence type="ECO:0000313" key="7">
    <source>
        <dbReference type="WBParaSite" id="SVE_0751300.1"/>
    </source>
</evidence>
<feature type="signal peptide" evidence="4">
    <location>
        <begin position="1"/>
        <end position="31"/>
    </location>
</feature>
<evidence type="ECO:0000313" key="6">
    <source>
        <dbReference type="Proteomes" id="UP000035680"/>
    </source>
</evidence>
<dbReference type="Proteomes" id="UP000035680">
    <property type="component" value="Unassembled WGS sequence"/>
</dbReference>
<dbReference type="InterPro" id="IPR029034">
    <property type="entry name" value="Cystine-knot_cytokine"/>
</dbReference>
<sequence length="127" mass="14422">MVRFLSITILIMTTNILIISMPFNISSNAMSEELENDCRIISNIVDVSTTYPDVVLQKNYDIGKCGGSCTLTRRKIIDGKEVVEKITNDCIPTDIHFLQIYLFDHKTGRINLHEIHEVVVNKCGCKF</sequence>
<keyword evidence="6" id="KW-1185">Reference proteome</keyword>
<keyword evidence="3" id="KW-0339">Growth factor</keyword>
<dbReference type="Pfam" id="PF00019">
    <property type="entry name" value="TGF_beta"/>
    <property type="match status" value="1"/>
</dbReference>
<evidence type="ECO:0000256" key="3">
    <source>
        <dbReference type="RuleBase" id="RU000354"/>
    </source>
</evidence>
<dbReference type="AlphaFoldDB" id="A0A0K0FF73"/>
<keyword evidence="2" id="KW-0964">Secreted</keyword>
<dbReference type="InterPro" id="IPR001839">
    <property type="entry name" value="TGF-b_C"/>
</dbReference>
<evidence type="ECO:0000256" key="4">
    <source>
        <dbReference type="SAM" id="SignalP"/>
    </source>
</evidence>
<comment type="subcellular location">
    <subcellularLocation>
        <location evidence="1">Secreted</location>
    </subcellularLocation>
</comment>
<name>A0A0K0FF73_STRVS</name>